<evidence type="ECO:0000313" key="2">
    <source>
        <dbReference type="EMBL" id="REK76193.1"/>
    </source>
</evidence>
<accession>A0A371PJ70</accession>
<dbReference type="EMBL" id="QUBQ01000001">
    <property type="protein sequence ID" value="REK76193.1"/>
    <property type="molecule type" value="Genomic_DNA"/>
</dbReference>
<keyword evidence="3" id="KW-1185">Reference proteome</keyword>
<protein>
    <submittedName>
        <fullName evidence="2">Uncharacterized protein</fullName>
    </submittedName>
</protein>
<reference evidence="2 3" key="1">
    <citation type="submission" date="2018-08" db="EMBL/GenBank/DDBJ databases">
        <title>Paenibacillus sp. M4BSY-1, whole genome shotgun sequence.</title>
        <authorList>
            <person name="Tuo L."/>
        </authorList>
    </citation>
    <scope>NUCLEOTIDE SEQUENCE [LARGE SCALE GENOMIC DNA]</scope>
    <source>
        <strain evidence="2 3">M4BSY-1</strain>
    </source>
</reference>
<comment type="caution">
    <text evidence="2">The sequence shown here is derived from an EMBL/GenBank/DDBJ whole genome shotgun (WGS) entry which is preliminary data.</text>
</comment>
<keyword evidence="1" id="KW-0175">Coiled coil</keyword>
<dbReference type="AlphaFoldDB" id="A0A371PJ70"/>
<organism evidence="2 3">
    <name type="scientific">Paenibacillus paeoniae</name>
    <dbReference type="NCBI Taxonomy" id="2292705"/>
    <lineage>
        <taxon>Bacteria</taxon>
        <taxon>Bacillati</taxon>
        <taxon>Bacillota</taxon>
        <taxon>Bacilli</taxon>
        <taxon>Bacillales</taxon>
        <taxon>Paenibacillaceae</taxon>
        <taxon>Paenibacillus</taxon>
    </lineage>
</organism>
<gene>
    <name evidence="2" type="ORF">DX130_03805</name>
</gene>
<name>A0A371PJ70_9BACL</name>
<dbReference type="RefSeq" id="WP_116042962.1">
    <property type="nucleotide sequence ID" value="NZ_QUBQ01000001.1"/>
</dbReference>
<feature type="coiled-coil region" evidence="1">
    <location>
        <begin position="220"/>
        <end position="247"/>
    </location>
</feature>
<dbReference type="OrthoDB" id="811374at2"/>
<evidence type="ECO:0000313" key="3">
    <source>
        <dbReference type="Proteomes" id="UP000261905"/>
    </source>
</evidence>
<evidence type="ECO:0000256" key="1">
    <source>
        <dbReference type="SAM" id="Coils"/>
    </source>
</evidence>
<sequence length="526" mass="62789">MDRDFKYFIDLYGAAGAREKFEDACYTMLKRKLPNEYIQKVRENPGDEGIDIFIGDFNEHIDVYQCKFFMNKIDYKQINNSFKRAVSSSFYKMKTWTLVIPKIMDIKETKQWSTWKQEKEKLHSVKIILIDSAEIIVTMKELNIYNEIFQLTHWIQIEQIHKTIVGTSETSLHEKVDFILNKIINYIEIRINVFKKLYDNSYDLKKYFYQSGLRSFSELFQKEEIQLQFLFEQINDLIDEIKNHNFELGYLCNQFIFIQKIYIDKIEEDLRYSDEYLLSMKSSIFQVSLRKIIWELQSEYKKINNHIRKNESTTLLSFHEFDPRNTIIAYHTKEEVLKLLAVHIISLKKAVSSERFEIFYGKEDKLAIDFSTFNEETLYLTSSKTPYPTSMNKLIKYIDNQHSKINELGQFSFMLHACNIVFLEEIDFKSIEKLMLLKNKANIKFHFFIKASRLENFTKKLQNNNFHYRIITQYEYENNISLYKNNIDLLLDNIHMNLSDTLDTISMADGSVFTTNGSSFIIRKTK</sequence>
<proteinExistence type="predicted"/>
<dbReference type="Proteomes" id="UP000261905">
    <property type="component" value="Unassembled WGS sequence"/>
</dbReference>